<dbReference type="Proteomes" id="UP000785679">
    <property type="component" value="Unassembled WGS sequence"/>
</dbReference>
<dbReference type="GO" id="GO:0008568">
    <property type="term" value="F:microtubule severing ATPase activity"/>
    <property type="evidence" value="ECO:0007669"/>
    <property type="project" value="TreeGrafter"/>
</dbReference>
<comment type="caution">
    <text evidence="6">The sequence shown here is derived from an EMBL/GenBank/DDBJ whole genome shotgun (WGS) entry which is preliminary data.</text>
</comment>
<feature type="domain" description="AAA+ ATPase" evidence="5">
    <location>
        <begin position="66"/>
        <end position="204"/>
    </location>
</feature>
<evidence type="ECO:0000313" key="7">
    <source>
        <dbReference type="Proteomes" id="UP000785679"/>
    </source>
</evidence>
<dbReference type="InterPro" id="IPR041569">
    <property type="entry name" value="AAA_lid_3"/>
</dbReference>
<dbReference type="InterPro" id="IPR003959">
    <property type="entry name" value="ATPase_AAA_core"/>
</dbReference>
<dbReference type="InterPro" id="IPR027417">
    <property type="entry name" value="P-loop_NTPase"/>
</dbReference>
<keyword evidence="2 4" id="KW-0547">Nucleotide-binding</keyword>
<keyword evidence="7" id="KW-1185">Reference proteome</keyword>
<dbReference type="PANTHER" id="PTHR23074">
    <property type="entry name" value="AAA DOMAIN-CONTAINING"/>
    <property type="match status" value="1"/>
</dbReference>
<dbReference type="Pfam" id="PF00004">
    <property type="entry name" value="AAA"/>
    <property type="match status" value="1"/>
</dbReference>
<dbReference type="Gene3D" id="1.10.8.60">
    <property type="match status" value="1"/>
</dbReference>
<accession>A0A8J8T5E3</accession>
<dbReference type="AlphaFoldDB" id="A0A8J8T5E3"/>
<keyword evidence="3 4" id="KW-0067">ATP-binding</keyword>
<dbReference type="Pfam" id="PF17862">
    <property type="entry name" value="AAA_lid_3"/>
    <property type="match status" value="1"/>
</dbReference>
<dbReference type="InterPro" id="IPR050304">
    <property type="entry name" value="MT-severing_AAA_ATPase"/>
</dbReference>
<dbReference type="InterPro" id="IPR003593">
    <property type="entry name" value="AAA+_ATPase"/>
</dbReference>
<dbReference type="FunFam" id="1.10.8.60:FF:000022">
    <property type="entry name" value="Fidgetin like 1"/>
    <property type="match status" value="1"/>
</dbReference>
<sequence>MVGGENKDQKKGDALPEGMTEQQMEIMQDERYKNLDPRMVELIENEIMERQLDIGWNDIFRGLRAPPRGVLFFGPPGTGKTLLGKAIAAQSKSTFMSISASTLTSKWVGEGEKMVRTMFAIAAIHQPTVIFIDEIDSLLCARSESDMESSRRLKTEFLVQLDGANTFAQENSRILIIGATNRPDDLDEAVKRRMAKRMYIPLPNFAGRKQFLQRTIEKESKPTDQGGSGHTILLSDEDLNLLVELTKGYSGADLKSLCAEAAMIPLRSIEDIENVDIDNIRALTLSDFKEALLNVKATVNQSELRKFLEWNDMNGSYPIREEDLQD</sequence>
<evidence type="ECO:0000313" key="6">
    <source>
        <dbReference type="EMBL" id="TNV83042.1"/>
    </source>
</evidence>
<evidence type="ECO:0000256" key="3">
    <source>
        <dbReference type="ARBA" id="ARBA00022840"/>
    </source>
</evidence>
<dbReference type="PANTHER" id="PTHR23074:SF17">
    <property type="entry name" value="FIDGETIN-LIKE PROTEIN 1"/>
    <property type="match status" value="1"/>
</dbReference>
<evidence type="ECO:0000259" key="5">
    <source>
        <dbReference type="SMART" id="SM00382"/>
    </source>
</evidence>
<name>A0A8J8T5E3_HALGN</name>
<dbReference type="Gene3D" id="3.40.50.300">
    <property type="entry name" value="P-loop containing nucleotide triphosphate hydrolases"/>
    <property type="match status" value="1"/>
</dbReference>
<evidence type="ECO:0000256" key="4">
    <source>
        <dbReference type="RuleBase" id="RU003651"/>
    </source>
</evidence>
<evidence type="ECO:0000256" key="2">
    <source>
        <dbReference type="ARBA" id="ARBA00022741"/>
    </source>
</evidence>
<dbReference type="OrthoDB" id="29072at2759"/>
<dbReference type="InterPro" id="IPR003960">
    <property type="entry name" value="ATPase_AAA_CS"/>
</dbReference>
<dbReference type="EMBL" id="RRYP01004227">
    <property type="protein sequence ID" value="TNV83042.1"/>
    <property type="molecule type" value="Genomic_DNA"/>
</dbReference>
<comment type="similarity">
    <text evidence="1 4">Belongs to the AAA ATPase family.</text>
</comment>
<dbReference type="PROSITE" id="PS00674">
    <property type="entry name" value="AAA"/>
    <property type="match status" value="1"/>
</dbReference>
<reference evidence="6" key="1">
    <citation type="submission" date="2019-06" db="EMBL/GenBank/DDBJ databases">
        <authorList>
            <person name="Zheng W."/>
        </authorList>
    </citation>
    <scope>NUCLEOTIDE SEQUENCE</scope>
    <source>
        <strain evidence="6">QDHG01</strain>
    </source>
</reference>
<dbReference type="SUPFAM" id="SSF52540">
    <property type="entry name" value="P-loop containing nucleoside triphosphate hydrolases"/>
    <property type="match status" value="1"/>
</dbReference>
<proteinExistence type="inferred from homology"/>
<dbReference type="GO" id="GO:0005524">
    <property type="term" value="F:ATP binding"/>
    <property type="evidence" value="ECO:0007669"/>
    <property type="project" value="UniProtKB-KW"/>
</dbReference>
<organism evidence="6 7">
    <name type="scientific">Halteria grandinella</name>
    <dbReference type="NCBI Taxonomy" id="5974"/>
    <lineage>
        <taxon>Eukaryota</taxon>
        <taxon>Sar</taxon>
        <taxon>Alveolata</taxon>
        <taxon>Ciliophora</taxon>
        <taxon>Intramacronucleata</taxon>
        <taxon>Spirotrichea</taxon>
        <taxon>Stichotrichia</taxon>
        <taxon>Sporadotrichida</taxon>
        <taxon>Halteriidae</taxon>
        <taxon>Halteria</taxon>
    </lineage>
</organism>
<dbReference type="SMART" id="SM00382">
    <property type="entry name" value="AAA"/>
    <property type="match status" value="1"/>
</dbReference>
<protein>
    <recommendedName>
        <fullName evidence="5">AAA+ ATPase domain-containing protein</fullName>
    </recommendedName>
</protein>
<gene>
    <name evidence="6" type="ORF">FGO68_gene16660</name>
</gene>
<evidence type="ECO:0000256" key="1">
    <source>
        <dbReference type="ARBA" id="ARBA00006914"/>
    </source>
</evidence>
<dbReference type="GO" id="GO:0016887">
    <property type="term" value="F:ATP hydrolysis activity"/>
    <property type="evidence" value="ECO:0007669"/>
    <property type="project" value="InterPro"/>
</dbReference>